<name>A0A1M6QAA2_9FIRM</name>
<dbReference type="InterPro" id="IPR000847">
    <property type="entry name" value="LysR_HTH_N"/>
</dbReference>
<sequence length="293" mass="33285">MNLNLLKTFITVVEEGNFSKGAQKLHLSQPAVSMQMQTLAQELEIELFLKVGKKIQLTEGGLILYKEGKTLLENWEKLLKNLDNFKNQLSGKLKIGASTIPGLYYLPKRIKKFKELYPKTDFIINIDHSQKIIEELVEGEIDLAFVGKRVNKAGISSCKWMKDNLVLIKPKEFPLNSKIEVKDLKKYPLIIRKEGSATRALMEEKLKEKGIKLEDLNIVLELDSTESVIASVEAGIGLSFVSEIAAAKYLKLGTIEILPIDLDLSRDLFYAFRSERIHNNLLETFLLHLEQRG</sequence>
<organism evidence="6 7">
    <name type="scientific">Anaerobranca californiensis DSM 14826</name>
    <dbReference type="NCBI Taxonomy" id="1120989"/>
    <lineage>
        <taxon>Bacteria</taxon>
        <taxon>Bacillati</taxon>
        <taxon>Bacillota</taxon>
        <taxon>Clostridia</taxon>
        <taxon>Eubacteriales</taxon>
        <taxon>Proteinivoracaceae</taxon>
        <taxon>Anaerobranca</taxon>
    </lineage>
</organism>
<gene>
    <name evidence="6" type="ORF">SAMN02745227_01698</name>
</gene>
<dbReference type="STRING" id="1120989.SAMN02745227_01698"/>
<evidence type="ECO:0000256" key="4">
    <source>
        <dbReference type="ARBA" id="ARBA00023163"/>
    </source>
</evidence>
<protein>
    <submittedName>
        <fullName evidence="6">DNA-binding transcriptional regulator, LysR family</fullName>
    </submittedName>
</protein>
<dbReference type="Gene3D" id="1.10.10.10">
    <property type="entry name" value="Winged helix-like DNA-binding domain superfamily/Winged helix DNA-binding domain"/>
    <property type="match status" value="1"/>
</dbReference>
<keyword evidence="7" id="KW-1185">Reference proteome</keyword>
<dbReference type="Pfam" id="PF03466">
    <property type="entry name" value="LysR_substrate"/>
    <property type="match status" value="1"/>
</dbReference>
<evidence type="ECO:0000256" key="1">
    <source>
        <dbReference type="ARBA" id="ARBA00009437"/>
    </source>
</evidence>
<dbReference type="InterPro" id="IPR036390">
    <property type="entry name" value="WH_DNA-bd_sf"/>
</dbReference>
<evidence type="ECO:0000313" key="6">
    <source>
        <dbReference type="EMBL" id="SHK17209.1"/>
    </source>
</evidence>
<dbReference type="RefSeq" id="WP_072907924.1">
    <property type="nucleotide sequence ID" value="NZ_FRAI01000019.1"/>
</dbReference>
<dbReference type="GO" id="GO:0000976">
    <property type="term" value="F:transcription cis-regulatory region binding"/>
    <property type="evidence" value="ECO:0007669"/>
    <property type="project" value="TreeGrafter"/>
</dbReference>
<dbReference type="PROSITE" id="PS50931">
    <property type="entry name" value="HTH_LYSR"/>
    <property type="match status" value="1"/>
</dbReference>
<dbReference type="GO" id="GO:0003700">
    <property type="term" value="F:DNA-binding transcription factor activity"/>
    <property type="evidence" value="ECO:0007669"/>
    <property type="project" value="InterPro"/>
</dbReference>
<dbReference type="NCBIfam" id="NF040786">
    <property type="entry name" value="LysR_Sec_metab"/>
    <property type="match status" value="1"/>
</dbReference>
<dbReference type="EMBL" id="FRAI01000019">
    <property type="protein sequence ID" value="SHK17209.1"/>
    <property type="molecule type" value="Genomic_DNA"/>
</dbReference>
<evidence type="ECO:0000256" key="2">
    <source>
        <dbReference type="ARBA" id="ARBA00023015"/>
    </source>
</evidence>
<dbReference type="PANTHER" id="PTHR30126:SF64">
    <property type="entry name" value="HTH-TYPE TRANSCRIPTIONAL REGULATOR CITR"/>
    <property type="match status" value="1"/>
</dbReference>
<feature type="domain" description="HTH lysR-type" evidence="5">
    <location>
        <begin position="1"/>
        <end position="58"/>
    </location>
</feature>
<dbReference type="InterPro" id="IPR036388">
    <property type="entry name" value="WH-like_DNA-bd_sf"/>
</dbReference>
<dbReference type="InterPro" id="IPR047788">
    <property type="entry name" value="LysR-like_Sec_metab"/>
</dbReference>
<proteinExistence type="inferred from homology"/>
<keyword evidence="3 6" id="KW-0238">DNA-binding</keyword>
<evidence type="ECO:0000313" key="7">
    <source>
        <dbReference type="Proteomes" id="UP000243547"/>
    </source>
</evidence>
<keyword evidence="2" id="KW-0805">Transcription regulation</keyword>
<dbReference type="PRINTS" id="PR00039">
    <property type="entry name" value="HTHLYSR"/>
</dbReference>
<comment type="similarity">
    <text evidence="1">Belongs to the LysR transcriptional regulatory family.</text>
</comment>
<dbReference type="InterPro" id="IPR005119">
    <property type="entry name" value="LysR_subst-bd"/>
</dbReference>
<dbReference type="CDD" id="cd08420">
    <property type="entry name" value="PBP2_CysL_like"/>
    <property type="match status" value="1"/>
</dbReference>
<dbReference type="AlphaFoldDB" id="A0A1M6QAA2"/>
<accession>A0A1M6QAA2</accession>
<dbReference type="OrthoDB" id="63123at2"/>
<reference evidence="7" key="1">
    <citation type="submission" date="2016-11" db="EMBL/GenBank/DDBJ databases">
        <authorList>
            <person name="Varghese N."/>
            <person name="Submissions S."/>
        </authorList>
    </citation>
    <scope>NUCLEOTIDE SEQUENCE [LARGE SCALE GENOMIC DNA]</scope>
    <source>
        <strain evidence="7">DSM 14826</strain>
    </source>
</reference>
<dbReference type="SUPFAM" id="SSF53850">
    <property type="entry name" value="Periplasmic binding protein-like II"/>
    <property type="match status" value="1"/>
</dbReference>
<dbReference type="Gene3D" id="3.40.190.290">
    <property type="match status" value="1"/>
</dbReference>
<dbReference type="Proteomes" id="UP000243547">
    <property type="component" value="Unassembled WGS sequence"/>
</dbReference>
<dbReference type="PANTHER" id="PTHR30126">
    <property type="entry name" value="HTH-TYPE TRANSCRIPTIONAL REGULATOR"/>
    <property type="match status" value="1"/>
</dbReference>
<evidence type="ECO:0000259" key="5">
    <source>
        <dbReference type="PROSITE" id="PS50931"/>
    </source>
</evidence>
<keyword evidence="4" id="KW-0804">Transcription</keyword>
<evidence type="ECO:0000256" key="3">
    <source>
        <dbReference type="ARBA" id="ARBA00023125"/>
    </source>
</evidence>
<dbReference type="FunFam" id="1.10.10.10:FF:000001">
    <property type="entry name" value="LysR family transcriptional regulator"/>
    <property type="match status" value="1"/>
</dbReference>
<dbReference type="SUPFAM" id="SSF46785">
    <property type="entry name" value="Winged helix' DNA-binding domain"/>
    <property type="match status" value="1"/>
</dbReference>
<dbReference type="Pfam" id="PF00126">
    <property type="entry name" value="HTH_1"/>
    <property type="match status" value="1"/>
</dbReference>